<dbReference type="Gene3D" id="3.10.580.10">
    <property type="entry name" value="CBS-domain"/>
    <property type="match status" value="1"/>
</dbReference>
<comment type="caution">
    <text evidence="4">The sequence shown here is derived from an EMBL/GenBank/DDBJ whole genome shotgun (WGS) entry which is preliminary data.</text>
</comment>
<dbReference type="GO" id="GO:0016301">
    <property type="term" value="F:kinase activity"/>
    <property type="evidence" value="ECO:0007669"/>
    <property type="project" value="UniProtKB-KW"/>
</dbReference>
<evidence type="ECO:0000313" key="5">
    <source>
        <dbReference type="Proteomes" id="UP000178379"/>
    </source>
</evidence>
<dbReference type="PANTHER" id="PTHR43080:SF2">
    <property type="entry name" value="CBS DOMAIN-CONTAINING PROTEIN"/>
    <property type="match status" value="1"/>
</dbReference>
<reference evidence="4 5" key="1">
    <citation type="journal article" date="2016" name="Nat. Commun.">
        <title>Thousands of microbial genomes shed light on interconnected biogeochemical processes in an aquifer system.</title>
        <authorList>
            <person name="Anantharaman K."/>
            <person name="Brown C.T."/>
            <person name="Hug L.A."/>
            <person name="Sharon I."/>
            <person name="Castelle C.J."/>
            <person name="Probst A.J."/>
            <person name="Thomas B.C."/>
            <person name="Singh A."/>
            <person name="Wilkins M.J."/>
            <person name="Karaoz U."/>
            <person name="Brodie E.L."/>
            <person name="Williams K.H."/>
            <person name="Hubbard S.S."/>
            <person name="Banfield J.F."/>
        </authorList>
    </citation>
    <scope>NUCLEOTIDE SEQUENCE [LARGE SCALE GENOMIC DNA]</scope>
</reference>
<name>A0A1F6SZ50_9PROT</name>
<evidence type="ECO:0000313" key="4">
    <source>
        <dbReference type="EMBL" id="OGI38210.1"/>
    </source>
</evidence>
<organism evidence="4 5">
    <name type="scientific">Candidatus Muproteobacteria bacterium RBG_16_62_13</name>
    <dbReference type="NCBI Taxonomy" id="1817756"/>
    <lineage>
        <taxon>Bacteria</taxon>
        <taxon>Pseudomonadati</taxon>
        <taxon>Pseudomonadota</taxon>
        <taxon>Candidatus Muproteobacteria</taxon>
    </lineage>
</organism>
<keyword evidence="4" id="KW-0418">Kinase</keyword>
<dbReference type="InterPro" id="IPR000644">
    <property type="entry name" value="CBS_dom"/>
</dbReference>
<accession>A0A1F6SZ50</accession>
<dbReference type="PROSITE" id="PS51371">
    <property type="entry name" value="CBS"/>
    <property type="match status" value="2"/>
</dbReference>
<dbReference type="InterPro" id="IPR051257">
    <property type="entry name" value="Diverse_CBS-Domain"/>
</dbReference>
<dbReference type="AlphaFoldDB" id="A0A1F6SZ50"/>
<dbReference type="Pfam" id="PF00571">
    <property type="entry name" value="CBS"/>
    <property type="match status" value="2"/>
</dbReference>
<keyword evidence="4" id="KW-0808">Transferase</keyword>
<dbReference type="SMART" id="SM00116">
    <property type="entry name" value="CBS"/>
    <property type="match status" value="2"/>
</dbReference>
<evidence type="ECO:0000256" key="1">
    <source>
        <dbReference type="ARBA" id="ARBA00023122"/>
    </source>
</evidence>
<evidence type="ECO:0000256" key="2">
    <source>
        <dbReference type="PROSITE-ProRule" id="PRU00703"/>
    </source>
</evidence>
<gene>
    <name evidence="4" type="ORF">A2140_03315</name>
</gene>
<dbReference type="InterPro" id="IPR046342">
    <property type="entry name" value="CBS_dom_sf"/>
</dbReference>
<dbReference type="CDD" id="cd17775">
    <property type="entry name" value="CBS_pair_bact_arch"/>
    <property type="match status" value="1"/>
</dbReference>
<proteinExistence type="predicted"/>
<dbReference type="STRING" id="1817756.A2140_03315"/>
<dbReference type="Proteomes" id="UP000178379">
    <property type="component" value="Unassembled WGS sequence"/>
</dbReference>
<dbReference type="EMBL" id="MFSQ01000128">
    <property type="protein sequence ID" value="OGI38210.1"/>
    <property type="molecule type" value="Genomic_DNA"/>
</dbReference>
<feature type="domain" description="CBS" evidence="3">
    <location>
        <begin position="76"/>
        <end position="133"/>
    </location>
</feature>
<protein>
    <submittedName>
        <fullName evidence="4">Histidine kinase</fullName>
    </submittedName>
</protein>
<keyword evidence="1 2" id="KW-0129">CBS domain</keyword>
<dbReference type="PANTHER" id="PTHR43080">
    <property type="entry name" value="CBS DOMAIN-CONTAINING PROTEIN CBSX3, MITOCHONDRIAL"/>
    <property type="match status" value="1"/>
</dbReference>
<evidence type="ECO:0000259" key="3">
    <source>
        <dbReference type="PROSITE" id="PS51371"/>
    </source>
</evidence>
<feature type="domain" description="CBS" evidence="3">
    <location>
        <begin position="7"/>
        <end position="67"/>
    </location>
</feature>
<sequence length="149" mass="16564">MLVGKICNREVVFVEPDTSIAEAARLMREHHVGGLVVIKEKSGKRVPVGIVTDRDLVIEVIAEGVEMGDISVGDIMSDQLVTARESDDLLETIKMMRAKGIRRLPVIDDDGALAGILTVDDLIDLFSEQIADLARLIAFEQRREQERRK</sequence>
<dbReference type="SUPFAM" id="SSF54631">
    <property type="entry name" value="CBS-domain pair"/>
    <property type="match status" value="1"/>
</dbReference>